<evidence type="ECO:0000313" key="2">
    <source>
        <dbReference type="EMBL" id="KAF0675293.1"/>
    </source>
</evidence>
<dbReference type="AlphaFoldDB" id="A0A921NXF1"/>
<organism evidence="2 3">
    <name type="scientific">Profundibacterium mesophilum KAUST100406-0324</name>
    <dbReference type="NCBI Taxonomy" id="1037889"/>
    <lineage>
        <taxon>Bacteria</taxon>
        <taxon>Pseudomonadati</taxon>
        <taxon>Pseudomonadota</taxon>
        <taxon>Alphaproteobacteria</taxon>
        <taxon>Rhodobacterales</taxon>
        <taxon>Roseobacteraceae</taxon>
        <taxon>Profundibacterium</taxon>
    </lineage>
</organism>
<dbReference type="InterPro" id="IPR032347">
    <property type="entry name" value="DUF4864"/>
</dbReference>
<reference evidence="2" key="1">
    <citation type="submission" date="2013-03" db="EMBL/GenBank/DDBJ databases">
        <title>Genome Sequence of the Profundibacterium mesophilum strain KAUST100406-0324T from Red Sea, a novel genus in the family Rhodobacteraceae.</title>
        <authorList>
            <person name="Essack M."/>
            <person name="Alam I."/>
            <person name="Lafi F."/>
            <person name="Alawi W."/>
            <person name="Kamanu F."/>
            <person name="Al-Suwailem A."/>
            <person name="Lee O.O."/>
            <person name="Xu Y."/>
            <person name="Bajic V."/>
            <person name="Qian P.-Y."/>
            <person name="Archer J."/>
        </authorList>
    </citation>
    <scope>NUCLEOTIDE SEQUENCE</scope>
    <source>
        <strain evidence="2">KAUST100406-0324</strain>
    </source>
</reference>
<evidence type="ECO:0000313" key="3">
    <source>
        <dbReference type="Proteomes" id="UP000698242"/>
    </source>
</evidence>
<gene>
    <name evidence="2" type="ORF">PMES_02414</name>
</gene>
<evidence type="ECO:0000256" key="1">
    <source>
        <dbReference type="SAM" id="SignalP"/>
    </source>
</evidence>
<evidence type="ECO:0008006" key="4">
    <source>
        <dbReference type="Google" id="ProtNLM"/>
    </source>
</evidence>
<feature type="signal peptide" evidence="1">
    <location>
        <begin position="1"/>
        <end position="29"/>
    </location>
</feature>
<dbReference type="RefSeq" id="WP_159965955.1">
    <property type="nucleotide sequence ID" value="NZ_APKE01000027.1"/>
</dbReference>
<proteinExistence type="predicted"/>
<protein>
    <recommendedName>
        <fullName evidence="4">DUF4864 domain-containing protein</fullName>
    </recommendedName>
</protein>
<feature type="chain" id="PRO_5038034873" description="DUF4864 domain-containing protein" evidence="1">
    <location>
        <begin position="30"/>
        <end position="146"/>
    </location>
</feature>
<keyword evidence="1" id="KW-0732">Signal</keyword>
<dbReference type="Pfam" id="PF16156">
    <property type="entry name" value="DUF4864"/>
    <property type="match status" value="1"/>
</dbReference>
<sequence length="146" mass="16087">MLHGILLSWALAAAVGTVASFATPVPAFAQLADEQGEVRHVIEQQIEAFRAGDLETAFSFAAPSIRRLFGSPDVFGRMVEQGYPMVWSPSEVTFLELRRIEGALWQRVMVRDDSGALHMLDYQMTPGEGGWKIGGVQLLRAQDLRA</sequence>
<dbReference type="EMBL" id="APKE01000027">
    <property type="protein sequence ID" value="KAF0675293.1"/>
    <property type="molecule type" value="Genomic_DNA"/>
</dbReference>
<dbReference type="Proteomes" id="UP000698242">
    <property type="component" value="Unassembled WGS sequence"/>
</dbReference>
<keyword evidence="3" id="KW-1185">Reference proteome</keyword>
<accession>A0A921NXF1</accession>
<name>A0A921NXF1_9RHOB</name>
<comment type="caution">
    <text evidence="2">The sequence shown here is derived from an EMBL/GenBank/DDBJ whole genome shotgun (WGS) entry which is preliminary data.</text>
</comment>
<dbReference type="OrthoDB" id="9130422at2"/>